<feature type="signal peptide" evidence="1">
    <location>
        <begin position="1"/>
        <end position="19"/>
    </location>
</feature>
<dbReference type="Proteomes" id="UP000606991">
    <property type="component" value="Unassembled WGS sequence"/>
</dbReference>
<evidence type="ECO:0000313" key="3">
    <source>
        <dbReference type="Proteomes" id="UP000606991"/>
    </source>
</evidence>
<protein>
    <recommendedName>
        <fullName evidence="4">DUF4394 domain-containing protein</fullName>
    </recommendedName>
</protein>
<dbReference type="RefSeq" id="WP_337311299.1">
    <property type="nucleotide sequence ID" value="NZ_JAEKNS010000080.1"/>
</dbReference>
<accession>A0A934JTM8</accession>
<proteinExistence type="predicted"/>
<reference evidence="2 3" key="1">
    <citation type="submission" date="2020-10" db="EMBL/GenBank/DDBJ databases">
        <title>Ca. Dormibacterota MAGs.</title>
        <authorList>
            <person name="Montgomery K."/>
        </authorList>
    </citation>
    <scope>NUCLEOTIDE SEQUENCE [LARGE SCALE GENOMIC DNA]</scope>
    <source>
        <strain evidence="2">SC8812_S17_18</strain>
    </source>
</reference>
<name>A0A934JTM8_9BACT</name>
<feature type="chain" id="PRO_5037818988" description="DUF4394 domain-containing protein" evidence="1">
    <location>
        <begin position="20"/>
        <end position="399"/>
    </location>
</feature>
<keyword evidence="1" id="KW-0732">Signal</keyword>
<dbReference type="PROSITE" id="PS51257">
    <property type="entry name" value="PROKAR_LIPOPROTEIN"/>
    <property type="match status" value="1"/>
</dbReference>
<dbReference type="EMBL" id="JAEKNS010000080">
    <property type="protein sequence ID" value="MBJ7594792.1"/>
    <property type="molecule type" value="Genomic_DNA"/>
</dbReference>
<dbReference type="SUPFAM" id="SSF82171">
    <property type="entry name" value="DPP6 N-terminal domain-like"/>
    <property type="match status" value="1"/>
</dbReference>
<evidence type="ECO:0000313" key="2">
    <source>
        <dbReference type="EMBL" id="MBJ7594792.1"/>
    </source>
</evidence>
<gene>
    <name evidence="2" type="ORF">JF886_08010</name>
</gene>
<evidence type="ECO:0008006" key="4">
    <source>
        <dbReference type="Google" id="ProtNLM"/>
    </source>
</evidence>
<evidence type="ECO:0000256" key="1">
    <source>
        <dbReference type="SAM" id="SignalP"/>
    </source>
</evidence>
<organism evidence="2 3">
    <name type="scientific">Candidatus Aeolococcus gillhamiae</name>
    <dbReference type="NCBI Taxonomy" id="3127015"/>
    <lineage>
        <taxon>Bacteria</taxon>
        <taxon>Bacillati</taxon>
        <taxon>Candidatus Dormiibacterota</taxon>
        <taxon>Candidatus Dormibacteria</taxon>
        <taxon>Candidatus Aeolococcales</taxon>
        <taxon>Candidatus Aeolococcaceae</taxon>
        <taxon>Candidatus Aeolococcus</taxon>
    </lineage>
</organism>
<comment type="caution">
    <text evidence="2">The sequence shown here is derived from an EMBL/GenBank/DDBJ whole genome shotgun (WGS) entry which is preliminary data.</text>
</comment>
<sequence length="399" mass="40536">MLRQLSPVAVLLVTAVAMAGCSSPPASTPRPTPRATATPLLQTPVPSASAVAVPIGPVAVVVTNSSRQGATYDVVLIGVQGQIVTRVTAKLPLLKANQTVELPLVSASNDLVYYLDGDTDIRSLSPSGVTALVKTIAQGSGSILAFAVSPDDRRIAVSLINQASDPNKDSGRGYVEDVAATSNHVDLFSNTAADAFRWPVGWHGSAIVDAVGGNCSGYGSSAGCVNAYHLVSSADGARVATVCEGPATQPANATINVSPNGLPVSGGVACVKTFYYNDPNATNAGYMLAVDWTGHSTTLATADKTGQLPYGDCYLAPGAAQMACSANGSQALTLISAGASPHNLGRRYNVLGWMDATHLLVGIDSKTLAVLTTTTGAAVSLALADADKVDMAGTDPDAL</sequence>
<dbReference type="AlphaFoldDB" id="A0A934JTM8"/>